<evidence type="ECO:0000313" key="4">
    <source>
        <dbReference type="Ensembl" id="ENSLBEP00000007789.1"/>
    </source>
</evidence>
<keyword evidence="3" id="KW-0472">Membrane</keyword>
<dbReference type="Ensembl" id="ENSLBET00000008183.1">
    <property type="protein sequence ID" value="ENSLBEP00000007789.1"/>
    <property type="gene ID" value="ENSLBEG00000006031.1"/>
</dbReference>
<feature type="region of interest" description="Disordered" evidence="2">
    <location>
        <begin position="164"/>
        <end position="226"/>
    </location>
</feature>
<feature type="compositionally biased region" description="Basic and acidic residues" evidence="2">
    <location>
        <begin position="166"/>
        <end position="226"/>
    </location>
</feature>
<name>A0A3Q3EKK6_9LABR</name>
<dbReference type="STRING" id="56723.ENSLBEP00000007789"/>
<dbReference type="Proteomes" id="UP000261660">
    <property type="component" value="Unplaced"/>
</dbReference>
<keyword evidence="3" id="KW-0812">Transmembrane</keyword>
<feature type="coiled-coil region" evidence="1">
    <location>
        <begin position="49"/>
        <end position="83"/>
    </location>
</feature>
<reference evidence="4" key="2">
    <citation type="submission" date="2025-09" db="UniProtKB">
        <authorList>
            <consortium name="Ensembl"/>
        </authorList>
    </citation>
    <scope>IDENTIFICATION</scope>
</reference>
<evidence type="ECO:0000256" key="2">
    <source>
        <dbReference type="SAM" id="MobiDB-lite"/>
    </source>
</evidence>
<feature type="transmembrane region" description="Helical" evidence="3">
    <location>
        <begin position="6"/>
        <end position="23"/>
    </location>
</feature>
<evidence type="ECO:0000256" key="3">
    <source>
        <dbReference type="SAM" id="Phobius"/>
    </source>
</evidence>
<sequence>MKVHLLLPLLIVVSVLVVGMIKMRKQEHDKENRLDRFQMIKLRVTYDVLVDYQNEKSAKQVQLEKAETEYNTLMVEYTTLKTKEDTAKGNEANCLTDKTSQKSVLDLVEKEFGDVKDNTEKESTGWKTEFETLQKQLAERSKVCNFVKPGSQSSQLCGIEVPLKPQENKAEAPKPEEAKAEAPKAEAPKPEAPKAEAPKPEEAKAEAPKAEAPKPEEAKAEAPKKR</sequence>
<protein>
    <submittedName>
        <fullName evidence="4">Zgc:174935</fullName>
    </submittedName>
</protein>
<organism evidence="4 5">
    <name type="scientific">Labrus bergylta</name>
    <name type="common">ballan wrasse</name>
    <dbReference type="NCBI Taxonomy" id="56723"/>
    <lineage>
        <taxon>Eukaryota</taxon>
        <taxon>Metazoa</taxon>
        <taxon>Chordata</taxon>
        <taxon>Craniata</taxon>
        <taxon>Vertebrata</taxon>
        <taxon>Euteleostomi</taxon>
        <taxon>Actinopterygii</taxon>
        <taxon>Neopterygii</taxon>
        <taxon>Teleostei</taxon>
        <taxon>Neoteleostei</taxon>
        <taxon>Acanthomorphata</taxon>
        <taxon>Eupercaria</taxon>
        <taxon>Labriformes</taxon>
        <taxon>Labridae</taxon>
        <taxon>Labrus</taxon>
    </lineage>
</organism>
<keyword evidence="3" id="KW-1133">Transmembrane helix</keyword>
<proteinExistence type="predicted"/>
<evidence type="ECO:0000313" key="5">
    <source>
        <dbReference type="Proteomes" id="UP000261660"/>
    </source>
</evidence>
<accession>A0A3Q3EKK6</accession>
<dbReference type="GeneTree" id="ENSGT00620000088774"/>
<keyword evidence="5" id="KW-1185">Reference proteome</keyword>
<reference evidence="4" key="1">
    <citation type="submission" date="2025-08" db="UniProtKB">
        <authorList>
            <consortium name="Ensembl"/>
        </authorList>
    </citation>
    <scope>IDENTIFICATION</scope>
</reference>
<evidence type="ECO:0000256" key="1">
    <source>
        <dbReference type="SAM" id="Coils"/>
    </source>
</evidence>
<dbReference type="AlphaFoldDB" id="A0A3Q3EKK6"/>
<keyword evidence="1" id="KW-0175">Coiled coil</keyword>
<dbReference type="InParanoid" id="A0A3Q3EKK6"/>